<feature type="transmembrane region" description="Helical" evidence="2">
    <location>
        <begin position="801"/>
        <end position="822"/>
    </location>
</feature>
<keyword evidence="3" id="KW-0732">Signal</keyword>
<dbReference type="Gene3D" id="2.60.120.200">
    <property type="match status" value="1"/>
</dbReference>
<feature type="transmembrane region" description="Helical" evidence="2">
    <location>
        <begin position="834"/>
        <end position="858"/>
    </location>
</feature>
<feature type="transmembrane region" description="Helical" evidence="2">
    <location>
        <begin position="878"/>
        <end position="898"/>
    </location>
</feature>
<dbReference type="GO" id="GO:0004553">
    <property type="term" value="F:hydrolase activity, hydrolyzing O-glycosyl compounds"/>
    <property type="evidence" value="ECO:0007669"/>
    <property type="project" value="InterPro"/>
</dbReference>
<reference evidence="6" key="3">
    <citation type="submission" date="2025-08" db="UniProtKB">
        <authorList>
            <consortium name="RefSeq"/>
        </authorList>
    </citation>
    <scope>IDENTIFICATION</scope>
    <source>
        <strain evidence="6">CBS 342.82</strain>
    </source>
</reference>
<dbReference type="PANTHER" id="PTHR38121:SF2">
    <property type="entry name" value="ACYLTRANSFERASE 3 DOMAIN-CONTAINING PROTEIN"/>
    <property type="match status" value="1"/>
</dbReference>
<evidence type="ECO:0000256" key="1">
    <source>
        <dbReference type="SAM" id="MobiDB-lite"/>
    </source>
</evidence>
<feature type="compositionally biased region" description="Polar residues" evidence="1">
    <location>
        <begin position="474"/>
        <end position="495"/>
    </location>
</feature>
<dbReference type="Proteomes" id="UP000504637">
    <property type="component" value="Unplaced"/>
</dbReference>
<evidence type="ECO:0000256" key="2">
    <source>
        <dbReference type="SAM" id="Phobius"/>
    </source>
</evidence>
<dbReference type="CDD" id="cd00413">
    <property type="entry name" value="Glyco_hydrolase_16"/>
    <property type="match status" value="1"/>
</dbReference>
<feature type="transmembrane region" description="Helical" evidence="2">
    <location>
        <begin position="1005"/>
        <end position="1029"/>
    </location>
</feature>
<feature type="transmembrane region" description="Helical" evidence="2">
    <location>
        <begin position="341"/>
        <end position="362"/>
    </location>
</feature>
<feature type="transmembrane region" description="Helical" evidence="2">
    <location>
        <begin position="978"/>
        <end position="998"/>
    </location>
</feature>
<feature type="transmembrane region" description="Helical" evidence="2">
    <location>
        <begin position="681"/>
        <end position="706"/>
    </location>
</feature>
<dbReference type="RefSeq" id="XP_033458674.1">
    <property type="nucleotide sequence ID" value="XM_033608492.1"/>
</dbReference>
<keyword evidence="6" id="KW-0378">Hydrolase</keyword>
<evidence type="ECO:0000313" key="6">
    <source>
        <dbReference type="RefSeq" id="XP_033458674.1"/>
    </source>
</evidence>
<feature type="region of interest" description="Disordered" evidence="1">
    <location>
        <begin position="464"/>
        <end position="505"/>
    </location>
</feature>
<proteinExistence type="predicted"/>
<feature type="transmembrane region" description="Helical" evidence="2">
    <location>
        <begin position="943"/>
        <end position="966"/>
    </location>
</feature>
<protein>
    <submittedName>
        <fullName evidence="6">Glycoside hydrolase family 16 protein</fullName>
    </submittedName>
</protein>
<gene>
    <name evidence="6" type="ORF">K489DRAFT_432578</name>
</gene>
<keyword evidence="2" id="KW-0812">Transmembrane</keyword>
<evidence type="ECO:0000313" key="5">
    <source>
        <dbReference type="Proteomes" id="UP000504637"/>
    </source>
</evidence>
<keyword evidence="5" id="KW-1185">Reference proteome</keyword>
<reference evidence="6" key="1">
    <citation type="submission" date="2020-01" db="EMBL/GenBank/DDBJ databases">
        <authorList>
            <consortium name="DOE Joint Genome Institute"/>
            <person name="Haridas S."/>
            <person name="Albert R."/>
            <person name="Binder M."/>
            <person name="Bloem J."/>
            <person name="Labutti K."/>
            <person name="Salamov A."/>
            <person name="Andreopoulos B."/>
            <person name="Baker S.E."/>
            <person name="Barry K."/>
            <person name="Bills G."/>
            <person name="Bluhm B.H."/>
            <person name="Cannon C."/>
            <person name="Castanera R."/>
            <person name="Culley D.E."/>
            <person name="Daum C."/>
            <person name="Ezra D."/>
            <person name="Gonzalez J.B."/>
            <person name="Henrissat B."/>
            <person name="Kuo A."/>
            <person name="Liang C."/>
            <person name="Lipzen A."/>
            <person name="Lutzoni F."/>
            <person name="Magnuson J."/>
            <person name="Mondo S."/>
            <person name="Nolan M."/>
            <person name="Ohm R."/>
            <person name="Pangilinan J."/>
            <person name="Park H.-J."/>
            <person name="Ramirez L."/>
            <person name="Alfaro M."/>
            <person name="Sun H."/>
            <person name="Tritt A."/>
            <person name="Yoshinaga Y."/>
            <person name="Zwiers L.-H."/>
            <person name="Turgeon B.G."/>
            <person name="Goodwin S.B."/>
            <person name="Spatafora J.W."/>
            <person name="Crous P.W."/>
            <person name="Grigoriev I.V."/>
        </authorList>
    </citation>
    <scope>NUCLEOTIDE SEQUENCE</scope>
    <source>
        <strain evidence="6">CBS 342.82</strain>
    </source>
</reference>
<dbReference type="Pfam" id="PF00722">
    <property type="entry name" value="Glyco_hydro_16"/>
    <property type="match status" value="1"/>
</dbReference>
<feature type="transmembrane region" description="Helical" evidence="2">
    <location>
        <begin position="727"/>
        <end position="748"/>
    </location>
</feature>
<dbReference type="InterPro" id="IPR013320">
    <property type="entry name" value="ConA-like_dom_sf"/>
</dbReference>
<dbReference type="GO" id="GO:0005975">
    <property type="term" value="P:carbohydrate metabolic process"/>
    <property type="evidence" value="ECO:0007669"/>
    <property type="project" value="InterPro"/>
</dbReference>
<dbReference type="InterPro" id="IPR000757">
    <property type="entry name" value="Beta-glucanase-like"/>
</dbReference>
<name>A0A6J3M182_9PEZI</name>
<dbReference type="GeneID" id="54366292"/>
<feature type="transmembrane region" description="Helical" evidence="2">
    <location>
        <begin position="640"/>
        <end position="661"/>
    </location>
</feature>
<feature type="domain" description="GH16" evidence="4">
    <location>
        <begin position="99"/>
        <end position="268"/>
    </location>
</feature>
<feature type="compositionally biased region" description="Low complexity" evidence="1">
    <location>
        <begin position="532"/>
        <end position="570"/>
    </location>
</feature>
<evidence type="ECO:0000256" key="3">
    <source>
        <dbReference type="SAM" id="SignalP"/>
    </source>
</evidence>
<feature type="region of interest" description="Disordered" evidence="1">
    <location>
        <begin position="422"/>
        <end position="446"/>
    </location>
</feature>
<keyword evidence="2" id="KW-0472">Membrane</keyword>
<feature type="region of interest" description="Disordered" evidence="1">
    <location>
        <begin position="529"/>
        <end position="596"/>
    </location>
</feature>
<dbReference type="OrthoDB" id="25131at2759"/>
<dbReference type="SUPFAM" id="SSF49899">
    <property type="entry name" value="Concanavalin A-like lectins/glucanases"/>
    <property type="match status" value="1"/>
</dbReference>
<keyword evidence="2" id="KW-1133">Transmembrane helix</keyword>
<sequence>MTILFTLTGLLALTAVHAQDITPSSQCSCGFIDPANQRLYTDSIIAYFNESNALDGKTFQALDYRKRVQKGWNTIFRQGASPSNFDIGNNASLPWQNAIDGNDSSLQMFLDEPTWNHDSVGAELRSVRQDILYGTFRASMRSAQPWSGGSAFSMILQYNTSSNIEMDMLNKDAAPDAQIMQTVNGEWPENRLAVNYSIIAAGAPPALQPQSPWDFLDLRIDWTIDGIEFWIANNNTRNATRTDRTIPTIPAPLAFSHWSTGDANFMQGPPLQRSVANLRWVRAFFNTSTMSAADHQAYDQRCLSANPCSIDDVMLRGSSEYSAAATQPWQEPDEKDYIRKVAGYIAAAFSTFGVASLLNAFVRRTPWSKVKKLYWKGEGGKSNRALRRSIRNSMGPIGSPPQVHEPMPIFSKPETPAPAYMGSISGSSNGRQTPAPGYTTPSGMMTPLPVYQSRVNTPRQSMTALVPVRRGSVRRNNSGIPDGRNTPSAPTSPTIEGNILEPPPVIDEAEELDIEGSRQMAYLSLDNHLESGESNASSSSSTTEGENSKSNVHTSESSELSSKASSETSSVKQAWISSSDEKKTLHSEVDEVATPAVEIPHEKSLHTIIHEKSVPDAMTGAATVDTKLAKVAPQQRIDHLAGLLAISCIMVTLRHFSLTFWPHVTEGYGMNEHFAADSVLSYILGPYVLTPLWIGPFFVTACRFLAQKYLKTGRLDDMGNRMLLRAPRMLIPCFLFMIVEYFLISLGLTTELEWLPSVSFSVWPYVEPQKNFGVYLNQAIELAYLFPNAAPSVINNYCVGVLWTIPVQLQFSFVTIVAAIMIRDIKTPWKRIGFYLVTVLAGWYATSWSATHWLGLMLADMDLTFDWIKYTQAKWYRLYPVLITAFLITGATPLVLLFNSNFFYFPFMSWENGIHPDPNTGLPLIQIAENVYNLYPDYFNPSLAVLTFSIGLQVMVELSTWIQWVLSLPVVTFFHPHIMTIYLMHGFVFWSLGSWIAVSLAKMAVPYWAILLITAVVCYTVIILGAVIVTPMTDFVTKSATKNIWRSASEETVPHRPTTAPFTKALVIDRPNEDESQQPAVA</sequence>
<dbReference type="PANTHER" id="PTHR38121">
    <property type="entry name" value="GH16 DOMAIN-CONTAINING PROTEIN"/>
    <property type="match status" value="1"/>
</dbReference>
<accession>A0A6J3M182</accession>
<dbReference type="AlphaFoldDB" id="A0A6J3M182"/>
<evidence type="ECO:0000259" key="4">
    <source>
        <dbReference type="Pfam" id="PF00722"/>
    </source>
</evidence>
<reference evidence="6" key="2">
    <citation type="submission" date="2020-04" db="EMBL/GenBank/DDBJ databases">
        <authorList>
            <consortium name="NCBI Genome Project"/>
        </authorList>
    </citation>
    <scope>NUCLEOTIDE SEQUENCE</scope>
    <source>
        <strain evidence="6">CBS 342.82</strain>
    </source>
</reference>
<organism evidence="6">
    <name type="scientific">Dissoconium aciculare CBS 342.82</name>
    <dbReference type="NCBI Taxonomy" id="1314786"/>
    <lineage>
        <taxon>Eukaryota</taxon>
        <taxon>Fungi</taxon>
        <taxon>Dikarya</taxon>
        <taxon>Ascomycota</taxon>
        <taxon>Pezizomycotina</taxon>
        <taxon>Dothideomycetes</taxon>
        <taxon>Dothideomycetidae</taxon>
        <taxon>Mycosphaerellales</taxon>
        <taxon>Dissoconiaceae</taxon>
        <taxon>Dissoconium</taxon>
    </lineage>
</organism>
<feature type="compositionally biased region" description="Basic and acidic residues" evidence="1">
    <location>
        <begin position="579"/>
        <end position="589"/>
    </location>
</feature>
<feature type="chain" id="PRO_5026749677" evidence="3">
    <location>
        <begin position="19"/>
        <end position="1082"/>
    </location>
</feature>
<feature type="signal peptide" evidence="3">
    <location>
        <begin position="1"/>
        <end position="18"/>
    </location>
</feature>